<gene>
    <name evidence="3" type="ORF">DI563_11640</name>
</gene>
<dbReference type="AlphaFoldDB" id="A0A2W5Q8Q2"/>
<protein>
    <submittedName>
        <fullName evidence="3">Mandelate racemase</fullName>
    </submittedName>
</protein>
<dbReference type="GO" id="GO:0016829">
    <property type="term" value="F:lyase activity"/>
    <property type="evidence" value="ECO:0007669"/>
    <property type="project" value="UniProtKB-KW"/>
</dbReference>
<dbReference type="InterPro" id="IPR029065">
    <property type="entry name" value="Enolase_C-like"/>
</dbReference>
<dbReference type="InterPro" id="IPR029017">
    <property type="entry name" value="Enolase-like_N"/>
</dbReference>
<reference evidence="3 4" key="1">
    <citation type="submission" date="2017-08" db="EMBL/GenBank/DDBJ databases">
        <title>Infants hospitalized years apart are colonized by the same room-sourced microbial strains.</title>
        <authorList>
            <person name="Brooks B."/>
            <person name="Olm M.R."/>
            <person name="Firek B.A."/>
            <person name="Baker R."/>
            <person name="Thomas B.C."/>
            <person name="Morowitz M.J."/>
            <person name="Banfield J.F."/>
        </authorList>
    </citation>
    <scope>NUCLEOTIDE SEQUENCE [LARGE SCALE GENOMIC DNA]</scope>
    <source>
        <strain evidence="3">S2_005_003_R2_41</strain>
    </source>
</reference>
<dbReference type="Pfam" id="PF02746">
    <property type="entry name" value="MR_MLE_N"/>
    <property type="match status" value="1"/>
</dbReference>
<organism evidence="3 4">
    <name type="scientific">Variovorax paradoxus</name>
    <dbReference type="NCBI Taxonomy" id="34073"/>
    <lineage>
        <taxon>Bacteria</taxon>
        <taxon>Pseudomonadati</taxon>
        <taxon>Pseudomonadota</taxon>
        <taxon>Betaproteobacteria</taxon>
        <taxon>Burkholderiales</taxon>
        <taxon>Comamonadaceae</taxon>
        <taxon>Variovorax</taxon>
    </lineage>
</organism>
<evidence type="ECO:0000313" key="4">
    <source>
        <dbReference type="Proteomes" id="UP000249135"/>
    </source>
</evidence>
<dbReference type="Proteomes" id="UP000249135">
    <property type="component" value="Unassembled WGS sequence"/>
</dbReference>
<dbReference type="Gene3D" id="3.20.20.120">
    <property type="entry name" value="Enolase-like C-terminal domain"/>
    <property type="match status" value="1"/>
</dbReference>
<dbReference type="PANTHER" id="PTHR48080:SF2">
    <property type="entry name" value="D-GALACTONATE DEHYDRATASE"/>
    <property type="match status" value="1"/>
</dbReference>
<dbReference type="Gene3D" id="3.30.390.10">
    <property type="entry name" value="Enolase-like, N-terminal domain"/>
    <property type="match status" value="1"/>
</dbReference>
<dbReference type="SMART" id="SM00922">
    <property type="entry name" value="MR_MLE"/>
    <property type="match status" value="1"/>
</dbReference>
<dbReference type="InterPro" id="IPR013341">
    <property type="entry name" value="Mandelate_racemase_N_dom"/>
</dbReference>
<accession>A0A2W5Q8Q2</accession>
<dbReference type="CDD" id="cd03316">
    <property type="entry name" value="MR_like"/>
    <property type="match status" value="1"/>
</dbReference>
<dbReference type="SFLD" id="SFLDS00001">
    <property type="entry name" value="Enolase"/>
    <property type="match status" value="1"/>
</dbReference>
<evidence type="ECO:0000313" key="3">
    <source>
        <dbReference type="EMBL" id="PZQ74701.1"/>
    </source>
</evidence>
<dbReference type="SFLD" id="SFLDG00179">
    <property type="entry name" value="mandelate_racemase"/>
    <property type="match status" value="1"/>
</dbReference>
<comment type="caution">
    <text evidence="3">The sequence shown here is derived from an EMBL/GenBank/DDBJ whole genome shotgun (WGS) entry which is preliminary data.</text>
</comment>
<dbReference type="SUPFAM" id="SSF54826">
    <property type="entry name" value="Enolase N-terminal domain-like"/>
    <property type="match status" value="1"/>
</dbReference>
<proteinExistence type="predicted"/>
<dbReference type="GO" id="GO:0009063">
    <property type="term" value="P:amino acid catabolic process"/>
    <property type="evidence" value="ECO:0007669"/>
    <property type="project" value="InterPro"/>
</dbReference>
<dbReference type="InterPro" id="IPR013342">
    <property type="entry name" value="Mandelate_racemase_C"/>
</dbReference>
<evidence type="ECO:0000259" key="2">
    <source>
        <dbReference type="SMART" id="SM00922"/>
    </source>
</evidence>
<dbReference type="InterPro" id="IPR018110">
    <property type="entry name" value="Mandel_Rmase/mucon_lact_enz_CS"/>
</dbReference>
<dbReference type="InterPro" id="IPR036849">
    <property type="entry name" value="Enolase-like_C_sf"/>
</dbReference>
<dbReference type="PANTHER" id="PTHR48080">
    <property type="entry name" value="D-GALACTONATE DEHYDRATASE-RELATED"/>
    <property type="match status" value="1"/>
</dbReference>
<dbReference type="EMBL" id="QFPP01000118">
    <property type="protein sequence ID" value="PZQ74701.1"/>
    <property type="molecule type" value="Genomic_DNA"/>
</dbReference>
<dbReference type="PROSITE" id="PS00909">
    <property type="entry name" value="MR_MLE_2"/>
    <property type="match status" value="1"/>
</dbReference>
<evidence type="ECO:0000256" key="1">
    <source>
        <dbReference type="ARBA" id="ARBA00023239"/>
    </source>
</evidence>
<sequence length="384" mass="40769">MNPPALPATPLAIVRIDAHVFRYPVKVPVRTSFGTMHDRPALFVRVEDSDGAFGWGEVWCNFPACGAEHRARLIDTVLAPLLLGQRFDGPAAAWAQLSQRTAVLAIQSGEPGPIAQAIAGIDLALWDLAARRAGQPLWRHLGGSRSRIPVYASGINPDAPEETALRCRAQGYRAFKLKIGFGEARDLANLDAMREALGDATPLMADANQGWSLDEARRMAPRLAPYGLRWLEEPLRADRPWSDWQALQAETAIPLAAGENIAGDAAFDAALHAQVLSVLQPDAAKWGGISANWPVIHRARAAGLRYCPHYLGAGVGLLASGHLLAAAGGDGMLEVDANENPLRTALAPALAHIDGTGCIDLGEAPGIGVLPDPAQIAEAVRKAA</sequence>
<dbReference type="SUPFAM" id="SSF51604">
    <property type="entry name" value="Enolase C-terminal domain-like"/>
    <property type="match status" value="1"/>
</dbReference>
<dbReference type="Pfam" id="PF13378">
    <property type="entry name" value="MR_MLE_C"/>
    <property type="match status" value="1"/>
</dbReference>
<keyword evidence="1" id="KW-0456">Lyase</keyword>
<feature type="domain" description="Mandelate racemase/muconate lactonizing enzyme C-terminal" evidence="2">
    <location>
        <begin position="160"/>
        <end position="254"/>
    </location>
</feature>
<dbReference type="InterPro" id="IPR034593">
    <property type="entry name" value="DgoD-like"/>
</dbReference>
<name>A0A2W5Q8Q2_VARPD</name>